<dbReference type="InterPro" id="IPR004099">
    <property type="entry name" value="Pyr_nucl-diS_OxRdtase_dimer"/>
</dbReference>
<dbReference type="OrthoDB" id="9764616at2"/>
<evidence type="ECO:0000256" key="8">
    <source>
        <dbReference type="ARBA" id="ARBA00023284"/>
    </source>
</evidence>
<protein>
    <recommendedName>
        <fullName evidence="14">Glutathione reductase</fullName>
        <shortName evidence="14">GRase</shortName>
        <ecNumber evidence="14">1.8.1.7</ecNumber>
    </recommendedName>
</protein>
<dbReference type="Pfam" id="PF02852">
    <property type="entry name" value="Pyr_redox_dim"/>
    <property type="match status" value="1"/>
</dbReference>
<dbReference type="Pfam" id="PF07992">
    <property type="entry name" value="Pyr_redox_2"/>
    <property type="match status" value="1"/>
</dbReference>
<feature type="binding site" evidence="11">
    <location>
        <position position="262"/>
    </location>
    <ligand>
        <name>NAD(+)</name>
        <dbReference type="ChEBI" id="CHEBI:57540"/>
    </ligand>
</feature>
<dbReference type="PRINTS" id="PR00411">
    <property type="entry name" value="PNDRDTASEI"/>
</dbReference>
<comment type="cofactor">
    <cofactor evidence="11">
        <name>FAD</name>
        <dbReference type="ChEBI" id="CHEBI:57692"/>
    </cofactor>
    <text evidence="11">Binds 1 FAD per subunit.</text>
</comment>
<evidence type="ECO:0000256" key="13">
    <source>
        <dbReference type="RuleBase" id="RU003691"/>
    </source>
</evidence>
<dbReference type="KEGG" id="hjo:AY555_07015"/>
<dbReference type="GO" id="GO:0034599">
    <property type="term" value="P:cellular response to oxidative stress"/>
    <property type="evidence" value="ECO:0007669"/>
    <property type="project" value="TreeGrafter"/>
</dbReference>
<dbReference type="PRINTS" id="PR00368">
    <property type="entry name" value="FADPNR"/>
</dbReference>
<accession>A0A143DFU1</accession>
<evidence type="ECO:0000256" key="12">
    <source>
        <dbReference type="PIRSR" id="PIRSR000350-4"/>
    </source>
</evidence>
<dbReference type="AlphaFoldDB" id="A0A143DFU1"/>
<comment type="function">
    <text evidence="14">Catalyzes the reduction of glutathione disulfide (GSSG) to reduced glutathione (GSH).</text>
</comment>
<dbReference type="InterPro" id="IPR046952">
    <property type="entry name" value="GSHR/TRXR-like"/>
</dbReference>
<evidence type="ECO:0000256" key="7">
    <source>
        <dbReference type="ARBA" id="ARBA00023157"/>
    </source>
</evidence>
<dbReference type="PROSITE" id="PS00076">
    <property type="entry name" value="PYRIDINE_REDOX_1"/>
    <property type="match status" value="1"/>
</dbReference>
<dbReference type="InterPro" id="IPR036188">
    <property type="entry name" value="FAD/NAD-bd_sf"/>
</dbReference>
<feature type="active site" description="Proton acceptor" evidence="10">
    <location>
        <position position="436"/>
    </location>
</feature>
<feature type="binding site" evidence="11">
    <location>
        <begin position="174"/>
        <end position="181"/>
    </location>
    <ligand>
        <name>NAD(+)</name>
        <dbReference type="ChEBI" id="CHEBI:57540"/>
    </ligand>
</feature>
<dbReference type="EC" id="1.8.1.7" evidence="14"/>
<evidence type="ECO:0000256" key="9">
    <source>
        <dbReference type="ARBA" id="ARBA00049142"/>
    </source>
</evidence>
<dbReference type="GeneID" id="53316904"/>
<comment type="catalytic activity">
    <reaction evidence="9 14">
        <text>2 glutathione + NADP(+) = glutathione disulfide + NADPH + H(+)</text>
        <dbReference type="Rhea" id="RHEA:11740"/>
        <dbReference type="ChEBI" id="CHEBI:15378"/>
        <dbReference type="ChEBI" id="CHEBI:57783"/>
        <dbReference type="ChEBI" id="CHEBI:57925"/>
        <dbReference type="ChEBI" id="CHEBI:58297"/>
        <dbReference type="ChEBI" id="CHEBI:58349"/>
        <dbReference type="EC" id="1.8.1.7"/>
    </reaction>
</comment>
<dbReference type="SUPFAM" id="SSF51905">
    <property type="entry name" value="FAD/NAD(P)-binding domain"/>
    <property type="match status" value="1"/>
</dbReference>
<evidence type="ECO:0000313" key="15">
    <source>
        <dbReference type="EMBL" id="AMW34968.1"/>
    </source>
</evidence>
<dbReference type="Gene3D" id="3.30.390.30">
    <property type="match status" value="1"/>
</dbReference>
<dbReference type="STRING" id="1549855.AY555_07015"/>
<dbReference type="InterPro" id="IPR012999">
    <property type="entry name" value="Pyr_OxRdtase_I_AS"/>
</dbReference>
<dbReference type="GO" id="GO:0004362">
    <property type="term" value="F:glutathione-disulfide reductase (NADPH) activity"/>
    <property type="evidence" value="ECO:0007669"/>
    <property type="project" value="UniProtKB-EC"/>
</dbReference>
<evidence type="ECO:0000256" key="4">
    <source>
        <dbReference type="ARBA" id="ARBA00022827"/>
    </source>
</evidence>
<keyword evidence="4 11" id="KW-0274">FAD</keyword>
<evidence type="ECO:0000256" key="6">
    <source>
        <dbReference type="ARBA" id="ARBA00023002"/>
    </source>
</evidence>
<keyword evidence="7" id="KW-1015">Disulfide bond</keyword>
<keyword evidence="3 13" id="KW-0285">Flavoprotein</keyword>
<evidence type="ECO:0000256" key="10">
    <source>
        <dbReference type="PIRSR" id="PIRSR000350-2"/>
    </source>
</evidence>
<dbReference type="InterPro" id="IPR006324">
    <property type="entry name" value="GSHR"/>
</dbReference>
<evidence type="ECO:0000256" key="2">
    <source>
        <dbReference type="ARBA" id="ARBA00011738"/>
    </source>
</evidence>
<keyword evidence="5 14" id="KW-0521">NADP</keyword>
<evidence type="ECO:0000256" key="5">
    <source>
        <dbReference type="ARBA" id="ARBA00022857"/>
    </source>
</evidence>
<name>A0A143DFU1_9PROT</name>
<feature type="binding site" evidence="11">
    <location>
        <position position="304"/>
    </location>
    <ligand>
        <name>FAD</name>
        <dbReference type="ChEBI" id="CHEBI:57692"/>
    </ligand>
</feature>
<dbReference type="RefSeq" id="WP_066135115.1">
    <property type="nucleotide sequence ID" value="NZ_CP014525.1"/>
</dbReference>
<feature type="disulfide bond" description="Redox-active" evidence="12">
    <location>
        <begin position="43"/>
        <end position="48"/>
    </location>
</feature>
<evidence type="ECO:0000256" key="1">
    <source>
        <dbReference type="ARBA" id="ARBA00007532"/>
    </source>
</evidence>
<evidence type="ECO:0000256" key="11">
    <source>
        <dbReference type="PIRSR" id="PIRSR000350-3"/>
    </source>
</evidence>
<reference evidence="15 16" key="1">
    <citation type="submission" date="2016-02" db="EMBL/GenBank/DDBJ databases">
        <title>Complete Genome of H5569, the type strain of the newly described species Haematospirillium jordaniae.</title>
        <authorList>
            <person name="Nicholson A.C."/>
            <person name="Humrighouse B.W."/>
            <person name="Loparov V."/>
            <person name="McQuiston J.R."/>
        </authorList>
    </citation>
    <scope>NUCLEOTIDE SEQUENCE [LARGE SCALE GENOMIC DNA]</scope>
    <source>
        <strain evidence="15 16">H5569</strain>
    </source>
</reference>
<evidence type="ECO:0000256" key="14">
    <source>
        <dbReference type="RuleBase" id="RU365040"/>
    </source>
</evidence>
<dbReference type="GO" id="GO:0050661">
    <property type="term" value="F:NADP binding"/>
    <property type="evidence" value="ECO:0007669"/>
    <property type="project" value="InterPro"/>
</dbReference>
<dbReference type="NCBIfam" id="NF004776">
    <property type="entry name" value="PRK06116.1"/>
    <property type="match status" value="1"/>
</dbReference>
<keyword evidence="8 13" id="KW-0676">Redox-active center</keyword>
<evidence type="ECO:0000256" key="3">
    <source>
        <dbReference type="ARBA" id="ARBA00022630"/>
    </source>
</evidence>
<proteinExistence type="inferred from homology"/>
<dbReference type="InterPro" id="IPR023753">
    <property type="entry name" value="FAD/NAD-binding_dom"/>
</dbReference>
<keyword evidence="11" id="KW-0547">Nucleotide-binding</keyword>
<keyword evidence="6 13" id="KW-0560">Oxidoreductase</keyword>
<dbReference type="EMBL" id="CP014525">
    <property type="protein sequence ID" value="AMW34968.1"/>
    <property type="molecule type" value="Genomic_DNA"/>
</dbReference>
<dbReference type="PIRSF" id="PIRSF000350">
    <property type="entry name" value="Mercury_reductase_MerA"/>
    <property type="match status" value="1"/>
</dbReference>
<comment type="subunit">
    <text evidence="2">Homodimer.</text>
</comment>
<comment type="similarity">
    <text evidence="1 13">Belongs to the class-I pyridine nucleotide-disulfide oxidoreductase family.</text>
</comment>
<dbReference type="PANTHER" id="PTHR42737:SF2">
    <property type="entry name" value="GLUTATHIONE REDUCTASE"/>
    <property type="match status" value="1"/>
</dbReference>
<dbReference type="GO" id="GO:0005829">
    <property type="term" value="C:cytosol"/>
    <property type="evidence" value="ECO:0007669"/>
    <property type="project" value="TreeGrafter"/>
</dbReference>
<dbReference type="GO" id="GO:0045454">
    <property type="term" value="P:cell redox homeostasis"/>
    <property type="evidence" value="ECO:0007669"/>
    <property type="project" value="InterPro"/>
</dbReference>
<keyword evidence="16" id="KW-1185">Reference proteome</keyword>
<dbReference type="InterPro" id="IPR016156">
    <property type="entry name" value="FAD/NAD-linked_Rdtase_dimer_sf"/>
</dbReference>
<organism evidence="15 16">
    <name type="scientific">Haematospirillum jordaniae</name>
    <dbReference type="NCBI Taxonomy" id="1549855"/>
    <lineage>
        <taxon>Bacteria</taxon>
        <taxon>Pseudomonadati</taxon>
        <taxon>Pseudomonadota</taxon>
        <taxon>Alphaproteobacteria</taxon>
        <taxon>Rhodospirillales</taxon>
        <taxon>Novispirillaceae</taxon>
        <taxon>Haematospirillum</taxon>
    </lineage>
</organism>
<dbReference type="GO" id="GO:0050660">
    <property type="term" value="F:flavin adenine dinucleotide binding"/>
    <property type="evidence" value="ECO:0007669"/>
    <property type="project" value="InterPro"/>
</dbReference>
<dbReference type="GO" id="GO:0006749">
    <property type="term" value="P:glutathione metabolic process"/>
    <property type="evidence" value="ECO:0007669"/>
    <property type="project" value="InterPro"/>
</dbReference>
<feature type="binding site" evidence="11">
    <location>
        <position position="115"/>
    </location>
    <ligand>
        <name>FAD</name>
        <dbReference type="ChEBI" id="CHEBI:57692"/>
    </ligand>
</feature>
<feature type="binding site" evidence="11">
    <location>
        <position position="52"/>
    </location>
    <ligand>
        <name>FAD</name>
        <dbReference type="ChEBI" id="CHEBI:57692"/>
    </ligand>
</feature>
<gene>
    <name evidence="15" type="ORF">AY555_07015</name>
</gene>
<evidence type="ECO:0000313" key="16">
    <source>
        <dbReference type="Proteomes" id="UP000076066"/>
    </source>
</evidence>
<dbReference type="NCBIfam" id="TIGR01424">
    <property type="entry name" value="gluta_reduc_2"/>
    <property type="match status" value="1"/>
</dbReference>
<dbReference type="SUPFAM" id="SSF55424">
    <property type="entry name" value="FAD/NAD-linked reductases, dimerisation (C-terminal) domain"/>
    <property type="match status" value="1"/>
</dbReference>
<keyword evidence="11" id="KW-0520">NAD</keyword>
<dbReference type="InterPro" id="IPR001100">
    <property type="entry name" value="Pyr_nuc-diS_OxRdtase"/>
</dbReference>
<dbReference type="PANTHER" id="PTHR42737">
    <property type="entry name" value="GLUTATHIONE REDUCTASE"/>
    <property type="match status" value="1"/>
</dbReference>
<sequence>MAAFEYDLVTLGAGSGGVRASRLAGGYGARVAVIEESRVGGTCVVRGCVPKKLLIYGAEFARSFQDARGYGWTVGDVHLDWPALVASKNRELDRLEAVYRNTLKSNHVELVEGRGRLVDPHTVEVNGRRMTAQRILVAVGGWPVLPDIPGVEHAITSNEALDLPRLPDSIVIVGGGFIAVEFAGLFHALGCAVTLVIRADNILRGFDQDIREHLVAELEHQGITICRKTQVQSIRCEKDGRRMVTLQDGRILACEQVMYATGRAPNTAGLGLEEAGVALDPRTGAVQVDAWSRTNVSSIWAVGDVTNRINLTPVAIREGACFSETEFNNNPMTPDHANVASAVFSQPAVGTVGLTEEKARARGPVDVYMTRFRPMKNTLSGREEHTMMKLLVDRATQVVIGAHMVGPDAPEIIQGLAIAVKAGLTKKDFDATVGIHPTAAEEFVTLRTPRPDLASV</sequence>
<dbReference type="FunFam" id="3.50.50.60:FF:000051">
    <property type="entry name" value="Glutathione reductase"/>
    <property type="match status" value="1"/>
</dbReference>
<dbReference type="Proteomes" id="UP000076066">
    <property type="component" value="Chromosome"/>
</dbReference>
<dbReference type="Gene3D" id="3.50.50.60">
    <property type="entry name" value="FAD/NAD(P)-binding domain"/>
    <property type="match status" value="2"/>
</dbReference>